<accession>A0A2K8T2A4</accession>
<dbReference type="FunFam" id="3.90.1530.30:FF:000001">
    <property type="entry name" value="Chromosome partitioning protein ParB"/>
    <property type="match status" value="1"/>
</dbReference>
<dbReference type="GO" id="GO:0003677">
    <property type="term" value="F:DNA binding"/>
    <property type="evidence" value="ECO:0007669"/>
    <property type="project" value="UniProtKB-KW"/>
</dbReference>
<dbReference type="EMBL" id="CP024785">
    <property type="protein sequence ID" value="AUB41822.1"/>
    <property type="molecule type" value="Genomic_DNA"/>
</dbReference>
<dbReference type="Gene3D" id="1.10.10.2830">
    <property type="match status" value="1"/>
</dbReference>
<dbReference type="InterPro" id="IPR004437">
    <property type="entry name" value="ParB/RepB/Spo0J"/>
</dbReference>
<dbReference type="Gene3D" id="3.90.1530.30">
    <property type="match status" value="1"/>
</dbReference>
<organism evidence="4 5">
    <name type="scientific">Nostoc flagelliforme CCNUN1</name>
    <dbReference type="NCBI Taxonomy" id="2038116"/>
    <lineage>
        <taxon>Bacteria</taxon>
        <taxon>Bacillati</taxon>
        <taxon>Cyanobacteriota</taxon>
        <taxon>Cyanophyceae</taxon>
        <taxon>Nostocales</taxon>
        <taxon>Nostocaceae</taxon>
        <taxon>Nostoc</taxon>
    </lineage>
</organism>
<evidence type="ECO:0000256" key="2">
    <source>
        <dbReference type="ARBA" id="ARBA00023125"/>
    </source>
</evidence>
<evidence type="ECO:0000313" key="5">
    <source>
        <dbReference type="Proteomes" id="UP000232003"/>
    </source>
</evidence>
<dbReference type="InterPro" id="IPR050336">
    <property type="entry name" value="Chromosome_partition/occlusion"/>
</dbReference>
<feature type="domain" description="ParB-like N-terminal" evidence="3">
    <location>
        <begin position="1"/>
        <end position="68"/>
    </location>
</feature>
<protein>
    <submittedName>
        <fullName evidence="4">ParB, chromosome partitioning protein, ParB family</fullName>
    </submittedName>
</protein>
<dbReference type="AlphaFoldDB" id="A0A2K8T2A4"/>
<dbReference type="GO" id="GO:0007059">
    <property type="term" value="P:chromosome segregation"/>
    <property type="evidence" value="ECO:0007669"/>
    <property type="project" value="TreeGrafter"/>
</dbReference>
<proteinExistence type="inferred from homology"/>
<dbReference type="Proteomes" id="UP000232003">
    <property type="component" value="Chromosome"/>
</dbReference>
<dbReference type="Pfam" id="PF02195">
    <property type="entry name" value="ParB_N"/>
    <property type="match status" value="1"/>
</dbReference>
<dbReference type="PANTHER" id="PTHR33375">
    <property type="entry name" value="CHROMOSOME-PARTITIONING PROTEIN PARB-RELATED"/>
    <property type="match status" value="1"/>
</dbReference>
<evidence type="ECO:0000313" key="4">
    <source>
        <dbReference type="EMBL" id="AUB41822.1"/>
    </source>
</evidence>
<dbReference type="KEGG" id="nfl:COO91_07904"/>
<dbReference type="SUPFAM" id="SSF110849">
    <property type="entry name" value="ParB/Sulfiredoxin"/>
    <property type="match status" value="1"/>
</dbReference>
<gene>
    <name evidence="4" type="ORF">COO91_07904</name>
</gene>
<dbReference type="InterPro" id="IPR003115">
    <property type="entry name" value="ParB_N"/>
</dbReference>
<keyword evidence="2" id="KW-0238">DNA-binding</keyword>
<dbReference type="PANTHER" id="PTHR33375:SF7">
    <property type="entry name" value="CHROMOSOME 2-PARTITIONING PROTEIN PARB-RELATED"/>
    <property type="match status" value="1"/>
</dbReference>
<dbReference type="GO" id="GO:0005694">
    <property type="term" value="C:chromosome"/>
    <property type="evidence" value="ECO:0007669"/>
    <property type="project" value="TreeGrafter"/>
</dbReference>
<sequence>MESLVASIREHGILQPLLVRPLESGNYELIAGERRYRAAQTFGMEQVPVIIRHLNDQDAFQVALLENLQREDLNPVEETEAILQLLSIRLQCSQGEVISLLNHIANRQKQKTETTNNVVRNQWEMVEKIFSVRVTPRANASKLYLLTTEVKNQRKISISRLIYFHRFKAIA</sequence>
<evidence type="ECO:0000256" key="1">
    <source>
        <dbReference type="ARBA" id="ARBA00006295"/>
    </source>
</evidence>
<name>A0A2K8T2A4_9NOSO</name>
<dbReference type="InterPro" id="IPR036086">
    <property type="entry name" value="ParB/Sulfiredoxin_sf"/>
</dbReference>
<comment type="similarity">
    <text evidence="1">Belongs to the ParB family.</text>
</comment>
<dbReference type="SMART" id="SM00470">
    <property type="entry name" value="ParB"/>
    <property type="match status" value="1"/>
</dbReference>
<evidence type="ECO:0000259" key="3">
    <source>
        <dbReference type="SMART" id="SM00470"/>
    </source>
</evidence>
<keyword evidence="5" id="KW-1185">Reference proteome</keyword>
<reference evidence="4 5" key="1">
    <citation type="submission" date="2017-11" db="EMBL/GenBank/DDBJ databases">
        <title>Complete genome of a free-living desiccation-tolerant cyanobacterium and its photosynthetic adaptation to extreme terrestrial habitat.</title>
        <authorList>
            <person name="Shang J."/>
        </authorList>
    </citation>
    <scope>NUCLEOTIDE SEQUENCE [LARGE SCALE GENOMIC DNA]</scope>
    <source>
        <strain evidence="4 5">CCNUN1</strain>
    </source>
</reference>
<dbReference type="NCBIfam" id="TIGR00180">
    <property type="entry name" value="parB_part"/>
    <property type="match status" value="1"/>
</dbReference>